<evidence type="ECO:0000256" key="1">
    <source>
        <dbReference type="SAM" id="MobiDB-lite"/>
    </source>
</evidence>
<sequence>MTTSNPFTTATTPSQAPPQQHMYQNQRPANPSHSQGQAQGQGVVYPVASSGRGFIPKPMRPSDQTVTVANHGGYPPRPNQLPPYPRPHLDNHHHPVLHHHQHHHMIRPPPLNNQQHQHPQISSNPSPIRGVPVSSGHLKVAPSSSASLSPVIPPDSNGYNKHLRDKSDETFTIVRDRKVRITEGASLYALCRSWLRNGSPEETQPQHADGVKSLPRPLPMPTADANIAKEKESEEDEDETDEDENVDRLSEEDLLRRHVQRAKQIRARLSNERAKRIERYKTRLSLLLPPLVEQSQNDAHAGS</sequence>
<protein>
    <submittedName>
        <fullName evidence="2">Uncharacterized protein</fullName>
    </submittedName>
</protein>
<dbReference type="PANTHER" id="PTHR37173">
    <property type="entry name" value="HYDROXYPROLINE-RICH GLYCOPROTEIN FAMILY PROTEIN"/>
    <property type="match status" value="1"/>
</dbReference>
<dbReference type="STRING" id="2711.A0A067E578"/>
<gene>
    <name evidence="2" type="ORF">CISIN_1g022067mg</name>
</gene>
<feature type="compositionally biased region" description="Low complexity" evidence="1">
    <location>
        <begin position="140"/>
        <end position="150"/>
    </location>
</feature>
<feature type="compositionally biased region" description="Acidic residues" evidence="1">
    <location>
        <begin position="233"/>
        <end position="245"/>
    </location>
</feature>
<dbReference type="Proteomes" id="UP000027120">
    <property type="component" value="Unassembled WGS sequence"/>
</dbReference>
<keyword evidence="3" id="KW-1185">Reference proteome</keyword>
<evidence type="ECO:0000313" key="2">
    <source>
        <dbReference type="EMBL" id="KDO46061.1"/>
    </source>
</evidence>
<dbReference type="GO" id="GO:0017053">
    <property type="term" value="C:transcription repressor complex"/>
    <property type="evidence" value="ECO:0007669"/>
    <property type="project" value="InterPro"/>
</dbReference>
<feature type="compositionally biased region" description="Basic residues" evidence="1">
    <location>
        <begin position="94"/>
        <end position="104"/>
    </location>
</feature>
<feature type="compositionally biased region" description="Basic and acidic residues" evidence="1">
    <location>
        <begin position="246"/>
        <end position="256"/>
    </location>
</feature>
<feature type="region of interest" description="Disordered" evidence="1">
    <location>
        <begin position="1"/>
        <end position="41"/>
    </location>
</feature>
<dbReference type="InterPro" id="IPR028226">
    <property type="entry name" value="LIN37"/>
</dbReference>
<feature type="compositionally biased region" description="Pro residues" evidence="1">
    <location>
        <begin position="75"/>
        <end position="86"/>
    </location>
</feature>
<dbReference type="EMBL" id="KK785228">
    <property type="protein sequence ID" value="KDO46061.1"/>
    <property type="molecule type" value="Genomic_DNA"/>
</dbReference>
<dbReference type="AlphaFoldDB" id="A0A067E578"/>
<organism evidence="2 3">
    <name type="scientific">Citrus sinensis</name>
    <name type="common">Sweet orange</name>
    <name type="synonym">Citrus aurantium var. sinensis</name>
    <dbReference type="NCBI Taxonomy" id="2711"/>
    <lineage>
        <taxon>Eukaryota</taxon>
        <taxon>Viridiplantae</taxon>
        <taxon>Streptophyta</taxon>
        <taxon>Embryophyta</taxon>
        <taxon>Tracheophyta</taxon>
        <taxon>Spermatophyta</taxon>
        <taxon>Magnoliopsida</taxon>
        <taxon>eudicotyledons</taxon>
        <taxon>Gunneridae</taxon>
        <taxon>Pentapetalae</taxon>
        <taxon>rosids</taxon>
        <taxon>malvids</taxon>
        <taxon>Sapindales</taxon>
        <taxon>Rutaceae</taxon>
        <taxon>Aurantioideae</taxon>
        <taxon>Citrus</taxon>
    </lineage>
</organism>
<name>A0A067E578_CITSI</name>
<feature type="compositionally biased region" description="Low complexity" evidence="1">
    <location>
        <begin position="1"/>
        <end position="20"/>
    </location>
</feature>
<reference evidence="2 3" key="1">
    <citation type="submission" date="2014-04" db="EMBL/GenBank/DDBJ databases">
        <authorList>
            <consortium name="International Citrus Genome Consortium"/>
            <person name="Gmitter F."/>
            <person name="Chen C."/>
            <person name="Farmerie W."/>
            <person name="Harkins T."/>
            <person name="Desany B."/>
            <person name="Mohiuddin M."/>
            <person name="Kodira C."/>
            <person name="Borodovsky M."/>
            <person name="Lomsadze A."/>
            <person name="Burns P."/>
            <person name="Jenkins J."/>
            <person name="Prochnik S."/>
            <person name="Shu S."/>
            <person name="Chapman J."/>
            <person name="Pitluck S."/>
            <person name="Schmutz J."/>
            <person name="Rokhsar D."/>
        </authorList>
    </citation>
    <scope>NUCLEOTIDE SEQUENCE</scope>
</reference>
<dbReference type="Pfam" id="PF15306">
    <property type="entry name" value="LIN37"/>
    <property type="match status" value="1"/>
</dbReference>
<accession>A0A067E578</accession>
<proteinExistence type="predicted"/>
<feature type="compositionally biased region" description="Polar residues" evidence="1">
    <location>
        <begin position="21"/>
        <end position="40"/>
    </location>
</feature>
<evidence type="ECO:0000313" key="3">
    <source>
        <dbReference type="Proteomes" id="UP000027120"/>
    </source>
</evidence>
<feature type="region of interest" description="Disordered" evidence="1">
    <location>
        <begin position="134"/>
        <end position="163"/>
    </location>
</feature>
<dbReference type="eggNOG" id="ENOG502S0SJ">
    <property type="taxonomic scope" value="Eukaryota"/>
</dbReference>
<dbReference type="PaxDb" id="2711-XP_006482814.1"/>
<dbReference type="PANTHER" id="PTHR37173:SF1">
    <property type="entry name" value="PROLINE-RICH FAMILY PROTEIN"/>
    <property type="match status" value="1"/>
</dbReference>
<feature type="region of interest" description="Disordered" evidence="1">
    <location>
        <begin position="198"/>
        <end position="257"/>
    </location>
</feature>
<feature type="region of interest" description="Disordered" evidence="1">
    <location>
        <begin position="70"/>
        <end position="104"/>
    </location>
</feature>